<dbReference type="SUPFAM" id="SSF56935">
    <property type="entry name" value="Porins"/>
    <property type="match status" value="1"/>
</dbReference>
<comment type="caution">
    <text evidence="8">The sequence shown here is derived from an EMBL/GenBank/DDBJ whole genome shotgun (WGS) entry which is preliminary data.</text>
</comment>
<comment type="similarity">
    <text evidence="4">Belongs to the TonB-dependent receptor family.</text>
</comment>
<dbReference type="InterPro" id="IPR037066">
    <property type="entry name" value="Plug_dom_sf"/>
</dbReference>
<evidence type="ECO:0000256" key="5">
    <source>
        <dbReference type="SAM" id="SignalP"/>
    </source>
</evidence>
<dbReference type="InterPro" id="IPR012910">
    <property type="entry name" value="Plug_dom"/>
</dbReference>
<dbReference type="Pfam" id="PF00593">
    <property type="entry name" value="TonB_dep_Rec_b-barrel"/>
    <property type="match status" value="1"/>
</dbReference>
<organism evidence="8 9">
    <name type="scientific">Cellvibrio polysaccharolyticus</name>
    <dbReference type="NCBI Taxonomy" id="2082724"/>
    <lineage>
        <taxon>Bacteria</taxon>
        <taxon>Pseudomonadati</taxon>
        <taxon>Pseudomonadota</taxon>
        <taxon>Gammaproteobacteria</taxon>
        <taxon>Cellvibrionales</taxon>
        <taxon>Cellvibrionaceae</taxon>
        <taxon>Cellvibrio</taxon>
    </lineage>
</organism>
<evidence type="ECO:0000256" key="2">
    <source>
        <dbReference type="ARBA" id="ARBA00023136"/>
    </source>
</evidence>
<dbReference type="EMBL" id="PRDL01000001">
    <property type="protein sequence ID" value="MBE8716301.1"/>
    <property type="molecule type" value="Genomic_DNA"/>
</dbReference>
<gene>
    <name evidence="8" type="ORF">C4F51_03765</name>
</gene>
<dbReference type="InterPro" id="IPR010104">
    <property type="entry name" value="TonB_rcpt_bac"/>
</dbReference>
<keyword evidence="9" id="KW-1185">Reference proteome</keyword>
<feature type="signal peptide" evidence="5">
    <location>
        <begin position="1"/>
        <end position="36"/>
    </location>
</feature>
<dbReference type="Gene3D" id="2.170.130.10">
    <property type="entry name" value="TonB-dependent receptor, plug domain"/>
    <property type="match status" value="1"/>
</dbReference>
<evidence type="ECO:0000259" key="6">
    <source>
        <dbReference type="Pfam" id="PF00593"/>
    </source>
</evidence>
<evidence type="ECO:0000256" key="1">
    <source>
        <dbReference type="ARBA" id="ARBA00004442"/>
    </source>
</evidence>
<comment type="subcellular location">
    <subcellularLocation>
        <location evidence="1 4">Cell outer membrane</location>
    </subcellularLocation>
</comment>
<sequence length="1122" mass="124076">MAFHKRQVRGISQQAGVFKKSLLAVCVMAIGAPVFAQTDDAVEEILVSGMRQSLQGAQDIKRNANTFVDSITASDIGSLPDRSVLEAMQRVPGVSIERFQAADDPDHFSVEGSGAVIRGMSATRSEFNGRDSFTADSGRGLSFQDVPPELMAGVDIYKNQSADMVEGGIGGTVSLRTRKPFDTQGMMAAVNVEGTWGDIAEKWKPTVSGIFSNRWESDAGEFGFLINLAHSELVGTSHGIQSDVYKRYKASDIAGAESFVGADGNGTVWMPQGANLLMKEDQRERQGAAASFQWRDTDERFLLTTEYIRSNAKLDWWENALKYQGGYTDSDLNTRPFDGTSFSFSDNGLFQSGLLSQANSAWRATSELGPDGSEPNTRYPNPYSNIPTEEGGIGGRPYFGHKQQLDTRGQSSETLVEDFSVNLTIKPNDAWTFEVDLQHVDAETRVDDLVMHLGVAALQQYDLSGSLPHLTLINPWNNVRDENPGAYNNGVNRPGWTNDPAGDSNYFSDITSYWYRSAMDHFERSDGKSDAIRLDVTRDFENDGLIKSFKAGVRWAERDQTVRATSYGWGSVAPEWSSGQLYLDHVPDQSNWYSAVDWSDFHRGDALNIEGGNHLYFLNRDVVAWHRDSGACPGDAGFVQMSGGGDWSPYKCREGVDGRYGMFLPNEISNTVETNKAAYVRLDFASDESQMRYSGNVGLRYVELKREASGYLTSPSTDEDYITQDIPPEVLQGRALTGASVKAYADAQVAAGAYDSLNAFYNDTANRWVGNNFWYLSDAERNFVTTASGRQVAVDDYNALLPSLNLKLELSDELIGRAAISKAIALPDMGLVRNKRDLSVDIDTVRGQPTDPDNAEDWESAIQSAKVVNFKGESGTPHLKPMESLQYDLSLEWYFSNTGSLTGTLFYKDLKNFFVNGASLESVTNPLTGATQVVDVVSTRNGGDGTMYGYEIAYQQFFDMLPSPWDGLGIQANYTWIEASGVPNNEEDYENTDWTGGVNDTGARVNLDTVPLQGQSEHTANLILMYEKSDWAARLAYNWRSKYLLTTRDVISKYPLWNDDAGFLDGSIFYTVNDHIKVGLQVTNLLDTTSKTIMILDDKGTEAGRSWFVQDRRATLVLRATF</sequence>
<protein>
    <submittedName>
        <fullName evidence="8">TonB-dependent receptor</fullName>
    </submittedName>
</protein>
<dbReference type="PANTHER" id="PTHR40980:SF3">
    <property type="entry name" value="TONB-DEPENDENT RECEPTOR-LIKE BETA-BARREL DOMAIN-CONTAINING PROTEIN"/>
    <property type="match status" value="1"/>
</dbReference>
<feature type="domain" description="TonB-dependent receptor plug" evidence="7">
    <location>
        <begin position="62"/>
        <end position="172"/>
    </location>
</feature>
<dbReference type="InterPro" id="IPR000531">
    <property type="entry name" value="Beta-barrel_TonB"/>
</dbReference>
<name>A0A928V3L2_9GAMM</name>
<dbReference type="PANTHER" id="PTHR40980">
    <property type="entry name" value="PLUG DOMAIN-CONTAINING PROTEIN"/>
    <property type="match status" value="1"/>
</dbReference>
<keyword evidence="2 4" id="KW-0472">Membrane</keyword>
<keyword evidence="4" id="KW-0798">TonB box</keyword>
<reference evidence="8" key="1">
    <citation type="submission" date="2018-07" db="EMBL/GenBank/DDBJ databases">
        <title>Genome assembly of strain Ka43.</title>
        <authorList>
            <person name="Kukolya J."/>
            <person name="Nagy I."/>
            <person name="Horvath B."/>
            <person name="Toth A."/>
        </authorList>
    </citation>
    <scope>NUCLEOTIDE SEQUENCE</scope>
    <source>
        <strain evidence="8">KB43</strain>
    </source>
</reference>
<keyword evidence="8" id="KW-0675">Receptor</keyword>
<evidence type="ECO:0000313" key="8">
    <source>
        <dbReference type="EMBL" id="MBE8716301.1"/>
    </source>
</evidence>
<evidence type="ECO:0000313" key="9">
    <source>
        <dbReference type="Proteomes" id="UP000652567"/>
    </source>
</evidence>
<proteinExistence type="inferred from homology"/>
<evidence type="ECO:0000256" key="3">
    <source>
        <dbReference type="ARBA" id="ARBA00023237"/>
    </source>
</evidence>
<accession>A0A928V3L2</accession>
<feature type="domain" description="TonB-dependent receptor-like beta-barrel" evidence="6">
    <location>
        <begin position="483"/>
        <end position="1085"/>
    </location>
</feature>
<keyword evidence="3" id="KW-0998">Cell outer membrane</keyword>
<dbReference type="Pfam" id="PF07715">
    <property type="entry name" value="Plug"/>
    <property type="match status" value="1"/>
</dbReference>
<dbReference type="RefSeq" id="WP_193907278.1">
    <property type="nucleotide sequence ID" value="NZ_PRDL01000001.1"/>
</dbReference>
<keyword evidence="5" id="KW-0732">Signal</keyword>
<dbReference type="Proteomes" id="UP000652567">
    <property type="component" value="Unassembled WGS sequence"/>
</dbReference>
<evidence type="ECO:0000256" key="4">
    <source>
        <dbReference type="RuleBase" id="RU003357"/>
    </source>
</evidence>
<evidence type="ECO:0000259" key="7">
    <source>
        <dbReference type="Pfam" id="PF07715"/>
    </source>
</evidence>
<dbReference type="GO" id="GO:0009279">
    <property type="term" value="C:cell outer membrane"/>
    <property type="evidence" value="ECO:0007669"/>
    <property type="project" value="UniProtKB-SubCell"/>
</dbReference>
<dbReference type="InterPro" id="IPR036942">
    <property type="entry name" value="Beta-barrel_TonB_sf"/>
</dbReference>
<dbReference type="AlphaFoldDB" id="A0A928V3L2"/>
<dbReference type="Gene3D" id="2.40.170.20">
    <property type="entry name" value="TonB-dependent receptor, beta-barrel domain"/>
    <property type="match status" value="1"/>
</dbReference>
<feature type="chain" id="PRO_5036950656" evidence="5">
    <location>
        <begin position="37"/>
        <end position="1122"/>
    </location>
</feature>
<dbReference type="NCBIfam" id="TIGR01782">
    <property type="entry name" value="TonB-Xanth-Caul"/>
    <property type="match status" value="1"/>
</dbReference>